<dbReference type="EMBL" id="JAEQNC010000012">
    <property type="protein sequence ID" value="MBL0374347.1"/>
    <property type="molecule type" value="Genomic_DNA"/>
</dbReference>
<reference evidence="4" key="1">
    <citation type="submission" date="2021-01" db="EMBL/GenBank/DDBJ databases">
        <title>Rhizobium sp. strain KVB221 16S ribosomal RNA gene Genome sequencing and assembly.</title>
        <authorList>
            <person name="Kang M."/>
        </authorList>
    </citation>
    <scope>NUCLEOTIDE SEQUENCE</scope>
    <source>
        <strain evidence="4">KVB221</strain>
    </source>
</reference>
<dbReference type="AlphaFoldDB" id="A0A937CRD1"/>
<gene>
    <name evidence="4" type="ORF">JJB09_20220</name>
</gene>
<dbReference type="Pfam" id="PF13458">
    <property type="entry name" value="Peripla_BP_6"/>
    <property type="match status" value="1"/>
</dbReference>
<dbReference type="Proteomes" id="UP000633219">
    <property type="component" value="Unassembled WGS sequence"/>
</dbReference>
<dbReference type="SUPFAM" id="SSF53822">
    <property type="entry name" value="Periplasmic binding protein-like I"/>
    <property type="match status" value="1"/>
</dbReference>
<comment type="similarity">
    <text evidence="1">Belongs to the leucine-binding protein family.</text>
</comment>
<sequence>MPDLSGHYIPEHASIYGDDPRTEVNTFNARYKERFGELPPSSYAYPGYLVIQMWARAVERAGTFDTDTVVAELEKLKDEPLLIGSRTFTSELHHQNYAPYVITGVENGRPHVSGQFTISEPVPMDVLLGKHYSHLK</sequence>
<dbReference type="InterPro" id="IPR028082">
    <property type="entry name" value="Peripla_BP_I"/>
</dbReference>
<comment type="caution">
    <text evidence="4">The sequence shown here is derived from an EMBL/GenBank/DDBJ whole genome shotgun (WGS) entry which is preliminary data.</text>
</comment>
<protein>
    <submittedName>
        <fullName evidence="4">ABC transporter substrate-binding protein</fullName>
    </submittedName>
</protein>
<organism evidence="4 5">
    <name type="scientific">Rhizobium setariae</name>
    <dbReference type="NCBI Taxonomy" id="2801340"/>
    <lineage>
        <taxon>Bacteria</taxon>
        <taxon>Pseudomonadati</taxon>
        <taxon>Pseudomonadota</taxon>
        <taxon>Alphaproteobacteria</taxon>
        <taxon>Hyphomicrobiales</taxon>
        <taxon>Rhizobiaceae</taxon>
        <taxon>Rhizobium/Agrobacterium group</taxon>
        <taxon>Rhizobium</taxon>
    </lineage>
</organism>
<dbReference type="InterPro" id="IPR028081">
    <property type="entry name" value="Leu-bd"/>
</dbReference>
<accession>A0A937CRD1</accession>
<dbReference type="RefSeq" id="WP_201662541.1">
    <property type="nucleotide sequence ID" value="NZ_JAEQNC010000012.1"/>
</dbReference>
<proteinExistence type="inferred from homology"/>
<evidence type="ECO:0000259" key="3">
    <source>
        <dbReference type="Pfam" id="PF13458"/>
    </source>
</evidence>
<keyword evidence="5" id="KW-1185">Reference proteome</keyword>
<evidence type="ECO:0000313" key="5">
    <source>
        <dbReference type="Proteomes" id="UP000633219"/>
    </source>
</evidence>
<keyword evidence="2" id="KW-0732">Signal</keyword>
<dbReference type="Gene3D" id="3.40.50.2300">
    <property type="match status" value="1"/>
</dbReference>
<evidence type="ECO:0000256" key="1">
    <source>
        <dbReference type="ARBA" id="ARBA00010062"/>
    </source>
</evidence>
<evidence type="ECO:0000256" key="2">
    <source>
        <dbReference type="ARBA" id="ARBA00022729"/>
    </source>
</evidence>
<feature type="domain" description="Leucine-binding protein" evidence="3">
    <location>
        <begin position="5"/>
        <end position="108"/>
    </location>
</feature>
<name>A0A937CRD1_9HYPH</name>
<evidence type="ECO:0000313" key="4">
    <source>
        <dbReference type="EMBL" id="MBL0374347.1"/>
    </source>
</evidence>